<dbReference type="PANTHER" id="PTHR41339">
    <property type="entry name" value="LIPL48"/>
    <property type="match status" value="1"/>
</dbReference>
<dbReference type="PANTHER" id="PTHR41339:SF1">
    <property type="entry name" value="SECRETED PROTEIN"/>
    <property type="match status" value="1"/>
</dbReference>
<evidence type="ECO:0008006" key="5">
    <source>
        <dbReference type="Google" id="ProtNLM"/>
    </source>
</evidence>
<evidence type="ECO:0000313" key="3">
    <source>
        <dbReference type="EMBL" id="NVD43401.1"/>
    </source>
</evidence>
<name>A0A850GV98_9SPHN</name>
<reference evidence="3 4" key="1">
    <citation type="submission" date="2020-06" db="EMBL/GenBank/DDBJ databases">
        <title>Altererythrobacter sp. HHU K3-1.</title>
        <authorList>
            <person name="Zhang D."/>
            <person name="Xue H."/>
        </authorList>
    </citation>
    <scope>NUCLEOTIDE SEQUENCE [LARGE SCALE GENOMIC DNA]</scope>
    <source>
        <strain evidence="3 4">HHU K3-1</strain>
    </source>
</reference>
<dbReference type="AlphaFoldDB" id="A0A850GV98"/>
<protein>
    <recommendedName>
        <fullName evidence="5">Lipoprotein</fullName>
    </recommendedName>
</protein>
<dbReference type="Proteomes" id="UP000561438">
    <property type="component" value="Unassembled WGS sequence"/>
</dbReference>
<dbReference type="PROSITE" id="PS51257">
    <property type="entry name" value="PROKAR_LIPOPROTEIN"/>
    <property type="match status" value="1"/>
</dbReference>
<feature type="signal peptide" evidence="2">
    <location>
        <begin position="1"/>
        <end position="18"/>
    </location>
</feature>
<dbReference type="EMBL" id="JABWGV010000001">
    <property type="protein sequence ID" value="NVD43401.1"/>
    <property type="molecule type" value="Genomic_DNA"/>
</dbReference>
<evidence type="ECO:0000256" key="2">
    <source>
        <dbReference type="SAM" id="SignalP"/>
    </source>
</evidence>
<feature type="compositionally biased region" description="Polar residues" evidence="1">
    <location>
        <begin position="65"/>
        <end position="82"/>
    </location>
</feature>
<feature type="region of interest" description="Disordered" evidence="1">
    <location>
        <begin position="34"/>
        <end position="82"/>
    </location>
</feature>
<feature type="compositionally biased region" description="Pro residues" evidence="1">
    <location>
        <begin position="40"/>
        <end position="54"/>
    </location>
</feature>
<keyword evidence="4" id="KW-1185">Reference proteome</keyword>
<proteinExistence type="predicted"/>
<sequence length="530" mass="54252">MTFTTRSLLIGCSALALAGCGADEIVSPGTGGNITINNPAPAPAPSPAPAPTPAPTVTAADGCPTISNPTALTDNGTISGPTGTYRRCTLPARFTASTSLPYIQGVLYEINGEVAVGTDGGPAADASDGLSDTDVTLTIAPGVILVSSGSSYLLVNRGNELQANGTAERPIIFTSLDNARGFNSSVNASGQWGGVVLNGRAPVTDCIAGGAATGTVQCEREVEGTLTRPRYGGATPGDSSGSLQYVQIRYSGFIVADGDELQALTTGGIGSGTTLNHIMSYNSSDDGMEFFGGVNRAKYLISVGAEDDSFDVDTGAQAYFQYVIAAQRDFGETDTIIELDDNNDLYNDTPRSYLALSNGTFIHRASSAGRAIRLRGEADATIMNSVLVGSAAPCLQFDLLDTINAAEGSQPGERGPLEFQSVVLDCTTDTRSGSGVSADQALAAFTGGGSNNNANFTTTLTMTFINGSNESGVAVFNPTAISSFFDNPAQIGAAYEGNASWVNGWTCNSSTLSFGSGNTGNCSSLPVYPS</sequence>
<evidence type="ECO:0000313" key="4">
    <source>
        <dbReference type="Proteomes" id="UP000561438"/>
    </source>
</evidence>
<keyword evidence="2" id="KW-0732">Signal</keyword>
<gene>
    <name evidence="3" type="ORF">HUV48_00020</name>
</gene>
<evidence type="ECO:0000256" key="1">
    <source>
        <dbReference type="SAM" id="MobiDB-lite"/>
    </source>
</evidence>
<dbReference type="RefSeq" id="WP_176265748.1">
    <property type="nucleotide sequence ID" value="NZ_JABWGV010000001.1"/>
</dbReference>
<accession>A0A850GV98</accession>
<feature type="chain" id="PRO_5032437119" description="Lipoprotein" evidence="2">
    <location>
        <begin position="19"/>
        <end position="530"/>
    </location>
</feature>
<organism evidence="3 4">
    <name type="scientific">Qipengyuania atrilutea</name>
    <dbReference type="NCBI Taxonomy" id="2744473"/>
    <lineage>
        <taxon>Bacteria</taxon>
        <taxon>Pseudomonadati</taxon>
        <taxon>Pseudomonadota</taxon>
        <taxon>Alphaproteobacteria</taxon>
        <taxon>Sphingomonadales</taxon>
        <taxon>Erythrobacteraceae</taxon>
        <taxon>Qipengyuania</taxon>
    </lineage>
</organism>
<comment type="caution">
    <text evidence="3">The sequence shown here is derived from an EMBL/GenBank/DDBJ whole genome shotgun (WGS) entry which is preliminary data.</text>
</comment>